<gene>
    <name evidence="1" type="ORF">NNL38_16370</name>
</gene>
<dbReference type="Proteomes" id="UP001057998">
    <property type="component" value="Chromosome 2"/>
</dbReference>
<reference evidence="1" key="1">
    <citation type="submission" date="2022-07" db="EMBL/GenBank/DDBJ databases">
        <title>Genome sequencing of Photobacterium atrarenae GJH2-4.</title>
        <authorList>
            <person name="Park S.-J."/>
        </authorList>
    </citation>
    <scope>NUCLEOTIDE SEQUENCE</scope>
    <source>
        <strain evidence="1">GJH2-4</strain>
    </source>
</reference>
<organism evidence="1 2">
    <name type="scientific">Photobacterium atrarenae</name>
    <dbReference type="NCBI Taxonomy" id="865757"/>
    <lineage>
        <taxon>Bacteria</taxon>
        <taxon>Pseudomonadati</taxon>
        <taxon>Pseudomonadota</taxon>
        <taxon>Gammaproteobacteria</taxon>
        <taxon>Vibrionales</taxon>
        <taxon>Vibrionaceae</taxon>
        <taxon>Photobacterium</taxon>
    </lineage>
</organism>
<evidence type="ECO:0000313" key="1">
    <source>
        <dbReference type="EMBL" id="UTV30160.1"/>
    </source>
</evidence>
<accession>A0ABY5GMY2</accession>
<name>A0ABY5GMY2_9GAMM</name>
<dbReference type="EMBL" id="CP101509">
    <property type="protein sequence ID" value="UTV30160.1"/>
    <property type="molecule type" value="Genomic_DNA"/>
</dbReference>
<evidence type="ECO:0000313" key="2">
    <source>
        <dbReference type="Proteomes" id="UP001057998"/>
    </source>
</evidence>
<dbReference type="RefSeq" id="WP_255391504.1">
    <property type="nucleotide sequence ID" value="NZ_CP101509.1"/>
</dbReference>
<keyword evidence="2" id="KW-1185">Reference proteome</keyword>
<protein>
    <submittedName>
        <fullName evidence="1">Uncharacterized protein</fullName>
    </submittedName>
</protein>
<sequence>MRAAIRRRPDTAQDEQAWQEELACWGVALEPESEAEPEVIEVWEEHQTVLTWWLSIPAFLQWNGPVCLGMDACQVKADVDLSGREVDPEDYHKLKLIANEMTEELNRRE</sequence>
<proteinExistence type="predicted"/>